<evidence type="ECO:0000313" key="3">
    <source>
        <dbReference type="Proteomes" id="UP000777438"/>
    </source>
</evidence>
<organism evidence="2 3">
    <name type="scientific">Thelonectria olida</name>
    <dbReference type="NCBI Taxonomy" id="1576542"/>
    <lineage>
        <taxon>Eukaryota</taxon>
        <taxon>Fungi</taxon>
        <taxon>Dikarya</taxon>
        <taxon>Ascomycota</taxon>
        <taxon>Pezizomycotina</taxon>
        <taxon>Sordariomycetes</taxon>
        <taxon>Hypocreomycetidae</taxon>
        <taxon>Hypocreales</taxon>
        <taxon>Nectriaceae</taxon>
        <taxon>Thelonectria</taxon>
    </lineage>
</organism>
<name>A0A9P8W3H6_9HYPO</name>
<protein>
    <submittedName>
        <fullName evidence="2">Uncharacterized protein</fullName>
    </submittedName>
</protein>
<feature type="signal peptide" evidence="1">
    <location>
        <begin position="1"/>
        <end position="22"/>
    </location>
</feature>
<proteinExistence type="predicted"/>
<dbReference type="EMBL" id="JAGPYM010000012">
    <property type="protein sequence ID" value="KAH6888698.1"/>
    <property type="molecule type" value="Genomic_DNA"/>
</dbReference>
<comment type="caution">
    <text evidence="2">The sequence shown here is derived from an EMBL/GenBank/DDBJ whole genome shotgun (WGS) entry which is preliminary data.</text>
</comment>
<feature type="chain" id="PRO_5040333863" evidence="1">
    <location>
        <begin position="23"/>
        <end position="109"/>
    </location>
</feature>
<keyword evidence="3" id="KW-1185">Reference proteome</keyword>
<accession>A0A9P8W3H6</accession>
<gene>
    <name evidence="2" type="ORF">B0T10DRAFT_59870</name>
</gene>
<dbReference type="AlphaFoldDB" id="A0A9P8W3H6"/>
<evidence type="ECO:0000256" key="1">
    <source>
        <dbReference type="SAM" id="SignalP"/>
    </source>
</evidence>
<reference evidence="2 3" key="1">
    <citation type="journal article" date="2021" name="Nat. Commun.">
        <title>Genetic determinants of endophytism in the Arabidopsis root mycobiome.</title>
        <authorList>
            <person name="Mesny F."/>
            <person name="Miyauchi S."/>
            <person name="Thiergart T."/>
            <person name="Pickel B."/>
            <person name="Atanasova L."/>
            <person name="Karlsson M."/>
            <person name="Huettel B."/>
            <person name="Barry K.W."/>
            <person name="Haridas S."/>
            <person name="Chen C."/>
            <person name="Bauer D."/>
            <person name="Andreopoulos W."/>
            <person name="Pangilinan J."/>
            <person name="LaButti K."/>
            <person name="Riley R."/>
            <person name="Lipzen A."/>
            <person name="Clum A."/>
            <person name="Drula E."/>
            <person name="Henrissat B."/>
            <person name="Kohler A."/>
            <person name="Grigoriev I.V."/>
            <person name="Martin F.M."/>
            <person name="Hacquard S."/>
        </authorList>
    </citation>
    <scope>NUCLEOTIDE SEQUENCE [LARGE SCALE GENOMIC DNA]</scope>
    <source>
        <strain evidence="2 3">MPI-CAGE-CH-0241</strain>
    </source>
</reference>
<dbReference type="Proteomes" id="UP000777438">
    <property type="component" value="Unassembled WGS sequence"/>
</dbReference>
<sequence>MPSFHSFAILLAAVMITDLTNGNPITSVSIPLVTITITAPPEPPTQIPNTTTSSRHCDYAYCDTEGTSWCFFFVPFTTLDPTKGPLPGETRTSIGLCGPSATVSTVVDE</sequence>
<evidence type="ECO:0000313" key="2">
    <source>
        <dbReference type="EMBL" id="KAH6888698.1"/>
    </source>
</evidence>
<keyword evidence="1" id="KW-0732">Signal</keyword>
<dbReference type="OrthoDB" id="4837799at2759"/>